<comment type="subcellular location">
    <subcellularLocation>
        <location evidence="1 9">Cytoplasm</location>
    </subcellularLocation>
</comment>
<dbReference type="CDD" id="cd01288">
    <property type="entry name" value="FabZ"/>
    <property type="match status" value="1"/>
</dbReference>
<dbReference type="FunFam" id="3.10.129.10:FF:000001">
    <property type="entry name" value="3-hydroxyacyl-[acyl-carrier-protein] dehydratase FabZ"/>
    <property type="match status" value="1"/>
</dbReference>
<evidence type="ECO:0000256" key="2">
    <source>
        <dbReference type="ARBA" id="ARBA00009174"/>
    </source>
</evidence>
<comment type="function">
    <text evidence="8 9">Involved in unsaturated fatty acids biosynthesis. Catalyzes the dehydration of short chain beta-hydroxyacyl-ACPs and long chain saturated and unsaturated beta-hydroxyacyl-ACPs.</text>
</comment>
<proteinExistence type="inferred from homology"/>
<dbReference type="InterPro" id="IPR013114">
    <property type="entry name" value="FabA_FabZ"/>
</dbReference>
<evidence type="ECO:0000256" key="8">
    <source>
        <dbReference type="ARBA" id="ARBA00025049"/>
    </source>
</evidence>
<dbReference type="GO" id="GO:0009245">
    <property type="term" value="P:lipid A biosynthetic process"/>
    <property type="evidence" value="ECO:0007669"/>
    <property type="project" value="UniProtKB-UniRule"/>
</dbReference>
<gene>
    <name evidence="9" type="primary">fabZ</name>
    <name evidence="10" type="ORF">Tasa_017_159</name>
</gene>
<dbReference type="InterPro" id="IPR029069">
    <property type="entry name" value="HotDog_dom_sf"/>
</dbReference>
<evidence type="ECO:0000256" key="6">
    <source>
        <dbReference type="ARBA" id="ARBA00023098"/>
    </source>
</evidence>
<dbReference type="NCBIfam" id="TIGR01750">
    <property type="entry name" value="fabZ"/>
    <property type="match status" value="1"/>
</dbReference>
<dbReference type="NCBIfam" id="NF000582">
    <property type="entry name" value="PRK00006.1"/>
    <property type="match status" value="1"/>
</dbReference>
<dbReference type="PANTHER" id="PTHR30272">
    <property type="entry name" value="3-HYDROXYACYL-[ACYL-CARRIER-PROTEIN] DEHYDRATASE"/>
    <property type="match status" value="1"/>
</dbReference>
<keyword evidence="4 9" id="KW-0444">Lipid biosynthesis</keyword>
<keyword evidence="11" id="KW-1185">Reference proteome</keyword>
<dbReference type="InterPro" id="IPR010084">
    <property type="entry name" value="FabZ"/>
</dbReference>
<dbReference type="PANTHER" id="PTHR30272:SF1">
    <property type="entry name" value="3-HYDROXYACYL-[ACYL-CARRIER-PROTEIN] DEHYDRATASE"/>
    <property type="match status" value="1"/>
</dbReference>
<dbReference type="GO" id="GO:0006633">
    <property type="term" value="P:fatty acid biosynthetic process"/>
    <property type="evidence" value="ECO:0007669"/>
    <property type="project" value="UniProtKB-UniRule"/>
</dbReference>
<dbReference type="GO" id="GO:0019171">
    <property type="term" value="F:(3R)-hydroxyacyl-[acyl-carrier-protein] dehydratase activity"/>
    <property type="evidence" value="ECO:0007669"/>
    <property type="project" value="UniProtKB-EC"/>
</dbReference>
<organism evidence="10 11">
    <name type="scientific">Tanticharoenia sakaeratensis NBRC 103193</name>
    <dbReference type="NCBI Taxonomy" id="1231623"/>
    <lineage>
        <taxon>Bacteria</taxon>
        <taxon>Pseudomonadati</taxon>
        <taxon>Pseudomonadota</taxon>
        <taxon>Alphaproteobacteria</taxon>
        <taxon>Acetobacterales</taxon>
        <taxon>Acetobacteraceae</taxon>
        <taxon>Tanticharoenia</taxon>
    </lineage>
</organism>
<keyword evidence="5 9" id="KW-0441">Lipid A biosynthesis</keyword>
<evidence type="ECO:0000256" key="5">
    <source>
        <dbReference type="ARBA" id="ARBA00022556"/>
    </source>
</evidence>
<name>A0A0D6MLH4_9PROT</name>
<reference evidence="10 11" key="1">
    <citation type="submission" date="2012-10" db="EMBL/GenBank/DDBJ databases">
        <title>Genome sequencing of Tanticharoenia sakaeratensis NBRC 103193.</title>
        <authorList>
            <person name="Azuma Y."/>
            <person name="Hadano H."/>
            <person name="Hirakawa H."/>
            <person name="Matsushita K."/>
        </authorList>
    </citation>
    <scope>NUCLEOTIDE SEQUENCE [LARGE SCALE GENOMIC DNA]</scope>
    <source>
        <strain evidence="10 11">NBRC 103193</strain>
    </source>
</reference>
<sequence>MGPPRTARPVLWHKGQIIDMDSTLDATTEPQQIDSIDIMRIMEAIPHRYPFLMIDRMVDIQLGQSAVGVKNVSVNEPFFQGHFPSRPVMPGVLIVEAMAQTAATLVVLTLGEAFEGKLVYFMTIEGAKFRRPVGPGDQLRIHVEKERSRANVWRFKGVARVDDVSVAEATFSAMIMG</sequence>
<evidence type="ECO:0000256" key="4">
    <source>
        <dbReference type="ARBA" id="ARBA00022516"/>
    </source>
</evidence>
<dbReference type="Gene3D" id="3.10.129.10">
    <property type="entry name" value="Hotdog Thioesterase"/>
    <property type="match status" value="1"/>
</dbReference>
<keyword evidence="3 9" id="KW-0963">Cytoplasm</keyword>
<dbReference type="Proteomes" id="UP000032679">
    <property type="component" value="Unassembled WGS sequence"/>
</dbReference>
<dbReference type="EC" id="4.2.1.59" evidence="9"/>
<dbReference type="GO" id="GO:0016020">
    <property type="term" value="C:membrane"/>
    <property type="evidence" value="ECO:0007669"/>
    <property type="project" value="GOC"/>
</dbReference>
<evidence type="ECO:0000256" key="9">
    <source>
        <dbReference type="HAMAP-Rule" id="MF_00406"/>
    </source>
</evidence>
<comment type="similarity">
    <text evidence="2 9">Belongs to the thioester dehydratase family. FabZ subfamily.</text>
</comment>
<comment type="caution">
    <text evidence="10">The sequence shown here is derived from an EMBL/GenBank/DDBJ whole genome shotgun (WGS) entry which is preliminary data.</text>
</comment>
<evidence type="ECO:0000256" key="1">
    <source>
        <dbReference type="ARBA" id="ARBA00004496"/>
    </source>
</evidence>
<dbReference type="AlphaFoldDB" id="A0A0D6MLH4"/>
<evidence type="ECO:0000313" key="10">
    <source>
        <dbReference type="EMBL" id="GAN54276.1"/>
    </source>
</evidence>
<dbReference type="Pfam" id="PF07977">
    <property type="entry name" value="FabA"/>
    <property type="match status" value="1"/>
</dbReference>
<dbReference type="STRING" id="1231623.Tasa_017_159"/>
<protein>
    <recommendedName>
        <fullName evidence="9">3-hydroxyacyl-[acyl-carrier-protein] dehydratase FabZ</fullName>
        <ecNumber evidence="9">4.2.1.59</ecNumber>
    </recommendedName>
    <alternativeName>
        <fullName evidence="9">(3R)-hydroxymyristoyl-[acyl-carrier-protein] dehydratase</fullName>
        <shortName evidence="9">(3R)-hydroxymyristoyl-ACP dehydrase</shortName>
    </alternativeName>
    <alternativeName>
        <fullName evidence="9">Beta-hydroxyacyl-ACP dehydratase</fullName>
    </alternativeName>
</protein>
<feature type="active site" evidence="9">
    <location>
        <position position="82"/>
    </location>
</feature>
<dbReference type="GO" id="GO:0005737">
    <property type="term" value="C:cytoplasm"/>
    <property type="evidence" value="ECO:0007669"/>
    <property type="project" value="UniProtKB-SubCell"/>
</dbReference>
<keyword evidence="7 9" id="KW-0456">Lyase</keyword>
<evidence type="ECO:0000256" key="3">
    <source>
        <dbReference type="ARBA" id="ARBA00022490"/>
    </source>
</evidence>
<dbReference type="SUPFAM" id="SSF54637">
    <property type="entry name" value="Thioesterase/thiol ester dehydrase-isomerase"/>
    <property type="match status" value="1"/>
</dbReference>
<accession>A0A0D6MLH4</accession>
<evidence type="ECO:0000256" key="7">
    <source>
        <dbReference type="ARBA" id="ARBA00023239"/>
    </source>
</evidence>
<keyword evidence="6 9" id="KW-0443">Lipid metabolism</keyword>
<dbReference type="EMBL" id="BALE01000017">
    <property type="protein sequence ID" value="GAN54276.1"/>
    <property type="molecule type" value="Genomic_DNA"/>
</dbReference>
<comment type="catalytic activity">
    <reaction evidence="9">
        <text>a (3R)-hydroxyacyl-[ACP] = a (2E)-enoyl-[ACP] + H2O</text>
        <dbReference type="Rhea" id="RHEA:13097"/>
        <dbReference type="Rhea" id="RHEA-COMP:9925"/>
        <dbReference type="Rhea" id="RHEA-COMP:9945"/>
        <dbReference type="ChEBI" id="CHEBI:15377"/>
        <dbReference type="ChEBI" id="CHEBI:78784"/>
        <dbReference type="ChEBI" id="CHEBI:78827"/>
        <dbReference type="EC" id="4.2.1.59"/>
    </reaction>
</comment>
<evidence type="ECO:0000313" key="11">
    <source>
        <dbReference type="Proteomes" id="UP000032679"/>
    </source>
</evidence>
<dbReference type="HAMAP" id="MF_00406">
    <property type="entry name" value="FabZ"/>
    <property type="match status" value="1"/>
</dbReference>